<dbReference type="InterPro" id="IPR044742">
    <property type="entry name" value="DEAD/DEAH_RhlB"/>
</dbReference>
<comment type="similarity">
    <text evidence="5 7">Belongs to the DEAD box helicase family.</text>
</comment>
<proteinExistence type="inferred from homology"/>
<dbReference type="InterPro" id="IPR014001">
    <property type="entry name" value="Helicase_ATP-bd"/>
</dbReference>
<evidence type="ECO:0000259" key="9">
    <source>
        <dbReference type="PROSITE" id="PS51194"/>
    </source>
</evidence>
<dbReference type="InterPro" id="IPR027417">
    <property type="entry name" value="P-loop_NTPase"/>
</dbReference>
<dbReference type="SUPFAM" id="SSF52540">
    <property type="entry name" value="P-loop containing nucleoside triphosphate hydrolases"/>
    <property type="match status" value="1"/>
</dbReference>
<dbReference type="EMBL" id="ANIN01000002">
    <property type="protein sequence ID" value="ELA08701.1"/>
    <property type="molecule type" value="Genomic_DNA"/>
</dbReference>
<reference evidence="11 12" key="1">
    <citation type="journal article" date="2013" name="Genome Announc.">
        <title>Genome Sequence of Moraxella macacae 0408225, a Novel Bacterial Species Isolated from a Cynomolgus Macaque with Epistaxis.</title>
        <authorList>
            <person name="Ladner J.T."/>
            <person name="Whitehouse C.A."/>
            <person name="Koroleva G.I."/>
            <person name="Palacios G.F."/>
        </authorList>
    </citation>
    <scope>NUCLEOTIDE SEQUENCE [LARGE SCALE GENOMIC DNA]</scope>
    <source>
        <strain evidence="11 12">0408225</strain>
    </source>
</reference>
<evidence type="ECO:0000256" key="6">
    <source>
        <dbReference type="PROSITE-ProRule" id="PRU00552"/>
    </source>
</evidence>
<dbReference type="GO" id="GO:0016787">
    <property type="term" value="F:hydrolase activity"/>
    <property type="evidence" value="ECO:0007669"/>
    <property type="project" value="UniProtKB-KW"/>
</dbReference>
<feature type="domain" description="Helicase C-terminal" evidence="9">
    <location>
        <begin position="245"/>
        <end position="382"/>
    </location>
</feature>
<accession>L2F7G3</accession>
<dbReference type="RefSeq" id="WP_009502261.1">
    <property type="nucleotide sequence ID" value="NZ_ANIN01000002.1"/>
</dbReference>
<dbReference type="PATRIC" id="fig|1230338.3.peg.1951"/>
<evidence type="ECO:0000256" key="3">
    <source>
        <dbReference type="ARBA" id="ARBA00022806"/>
    </source>
</evidence>
<feature type="short sequence motif" description="Q motif" evidence="6">
    <location>
        <begin position="3"/>
        <end position="31"/>
    </location>
</feature>
<feature type="domain" description="DEAD-box RNA helicase Q" evidence="10">
    <location>
        <begin position="3"/>
        <end position="31"/>
    </location>
</feature>
<dbReference type="SMART" id="SM00490">
    <property type="entry name" value="HELICc"/>
    <property type="match status" value="1"/>
</dbReference>
<evidence type="ECO:0000256" key="4">
    <source>
        <dbReference type="ARBA" id="ARBA00022840"/>
    </source>
</evidence>
<dbReference type="PROSITE" id="PS51195">
    <property type="entry name" value="Q_MOTIF"/>
    <property type="match status" value="1"/>
</dbReference>
<dbReference type="PROSITE" id="PS00039">
    <property type="entry name" value="DEAD_ATP_HELICASE"/>
    <property type="match status" value="1"/>
</dbReference>
<dbReference type="InterPro" id="IPR000629">
    <property type="entry name" value="RNA-helicase_DEAD-box_CS"/>
</dbReference>
<sequence length="382" mass="43516">MFQLFSQLPLHPALLKAIVKLGYTQLTPIQSQILPHTLAGQDAIGQAQTGTGKTATFLLTIINELLTNPLKKDQDGERYLGETRSLILAPTRELAQQIYQDCLQLTQFTKLNTVCLLGGMDYEQQARPLQQKFVDIVIATPGRLLDFCHQGYVYLDRTEVLVLDEADRMLDMGFIPDIKRLIRMMPTNTHRQTLLFSATFNQDVMNLAYRWLYKPTFVEIEPEQKTSENIEQKFYMIAENEKYQALEQLIQNFSGQKLIIFANRKDQVHRLYEKLSRQYNVVVLSGDVIQSKREKYLAQFRSGKADILVATDVAGRGIHVDDVACVVNFTLPDSPDDYVHRIGRTGRAGNKGVSISFVGENDGFNFPAIQDYLSGEIKLEQW</sequence>
<dbReference type="InterPro" id="IPR001650">
    <property type="entry name" value="Helicase_C-like"/>
</dbReference>
<evidence type="ECO:0000259" key="10">
    <source>
        <dbReference type="PROSITE" id="PS51195"/>
    </source>
</evidence>
<evidence type="ECO:0000256" key="1">
    <source>
        <dbReference type="ARBA" id="ARBA00022741"/>
    </source>
</evidence>
<dbReference type="Proteomes" id="UP000023795">
    <property type="component" value="Unassembled WGS sequence"/>
</dbReference>
<keyword evidence="12" id="KW-1185">Reference proteome</keyword>
<keyword evidence="2 7" id="KW-0378">Hydrolase</keyword>
<dbReference type="CDD" id="cd00268">
    <property type="entry name" value="DEADc"/>
    <property type="match status" value="1"/>
</dbReference>
<dbReference type="InterPro" id="IPR050079">
    <property type="entry name" value="DEAD_box_RNA_helicase"/>
</dbReference>
<dbReference type="GO" id="GO:0003724">
    <property type="term" value="F:RNA helicase activity"/>
    <property type="evidence" value="ECO:0007669"/>
    <property type="project" value="InterPro"/>
</dbReference>
<dbReference type="InterPro" id="IPR011545">
    <property type="entry name" value="DEAD/DEAH_box_helicase_dom"/>
</dbReference>
<dbReference type="CDD" id="cd18787">
    <property type="entry name" value="SF2_C_DEAD"/>
    <property type="match status" value="1"/>
</dbReference>
<evidence type="ECO:0000313" key="12">
    <source>
        <dbReference type="Proteomes" id="UP000023795"/>
    </source>
</evidence>
<comment type="caution">
    <text evidence="11">The sequence shown here is derived from an EMBL/GenBank/DDBJ whole genome shotgun (WGS) entry which is preliminary data.</text>
</comment>
<keyword evidence="3 7" id="KW-0347">Helicase</keyword>
<evidence type="ECO:0000259" key="8">
    <source>
        <dbReference type="PROSITE" id="PS51192"/>
    </source>
</evidence>
<protein>
    <submittedName>
        <fullName evidence="11">DEAD/DEAH box helicase</fullName>
    </submittedName>
</protein>
<dbReference type="InterPro" id="IPR014014">
    <property type="entry name" value="RNA_helicase_DEAD_Q_motif"/>
</dbReference>
<dbReference type="GO" id="GO:0003676">
    <property type="term" value="F:nucleic acid binding"/>
    <property type="evidence" value="ECO:0007669"/>
    <property type="project" value="InterPro"/>
</dbReference>
<dbReference type="PROSITE" id="PS51194">
    <property type="entry name" value="HELICASE_CTER"/>
    <property type="match status" value="1"/>
</dbReference>
<evidence type="ECO:0000256" key="7">
    <source>
        <dbReference type="RuleBase" id="RU000492"/>
    </source>
</evidence>
<keyword evidence="1 7" id="KW-0547">Nucleotide-binding</keyword>
<feature type="domain" description="Helicase ATP-binding" evidence="8">
    <location>
        <begin position="34"/>
        <end position="218"/>
    </location>
</feature>
<dbReference type="PANTHER" id="PTHR47959:SF10">
    <property type="entry name" value="ATP-DEPENDENT RNA HELICASE RHLB"/>
    <property type="match status" value="1"/>
</dbReference>
<dbReference type="OrthoDB" id="9805696at2"/>
<dbReference type="Gene3D" id="3.40.50.300">
    <property type="entry name" value="P-loop containing nucleotide triphosphate hydrolases"/>
    <property type="match status" value="2"/>
</dbReference>
<organism evidence="11 12">
    <name type="scientific">Moraxella macacae 0408225</name>
    <dbReference type="NCBI Taxonomy" id="1230338"/>
    <lineage>
        <taxon>Bacteria</taxon>
        <taxon>Pseudomonadati</taxon>
        <taxon>Pseudomonadota</taxon>
        <taxon>Gammaproteobacteria</taxon>
        <taxon>Moraxellales</taxon>
        <taxon>Moraxellaceae</taxon>
        <taxon>Moraxella</taxon>
    </lineage>
</organism>
<evidence type="ECO:0000256" key="2">
    <source>
        <dbReference type="ARBA" id="ARBA00022801"/>
    </source>
</evidence>
<dbReference type="eggNOG" id="COG0513">
    <property type="taxonomic scope" value="Bacteria"/>
</dbReference>
<evidence type="ECO:0000256" key="5">
    <source>
        <dbReference type="ARBA" id="ARBA00038437"/>
    </source>
</evidence>
<evidence type="ECO:0000313" key="11">
    <source>
        <dbReference type="EMBL" id="ELA08701.1"/>
    </source>
</evidence>
<dbReference type="GO" id="GO:0005524">
    <property type="term" value="F:ATP binding"/>
    <property type="evidence" value="ECO:0007669"/>
    <property type="project" value="UniProtKB-KW"/>
</dbReference>
<name>L2F7G3_9GAMM</name>
<dbReference type="AlphaFoldDB" id="L2F7G3"/>
<dbReference type="PANTHER" id="PTHR47959">
    <property type="entry name" value="ATP-DEPENDENT RNA HELICASE RHLE-RELATED"/>
    <property type="match status" value="1"/>
</dbReference>
<gene>
    <name evidence="11" type="ORF">MOMA_09086</name>
</gene>
<dbReference type="STRING" id="1230338.MOMA_09086"/>
<dbReference type="Pfam" id="PF00271">
    <property type="entry name" value="Helicase_C"/>
    <property type="match status" value="1"/>
</dbReference>
<dbReference type="GO" id="GO:0005829">
    <property type="term" value="C:cytosol"/>
    <property type="evidence" value="ECO:0007669"/>
    <property type="project" value="TreeGrafter"/>
</dbReference>
<dbReference type="PROSITE" id="PS51192">
    <property type="entry name" value="HELICASE_ATP_BIND_1"/>
    <property type="match status" value="1"/>
</dbReference>
<dbReference type="Pfam" id="PF00270">
    <property type="entry name" value="DEAD"/>
    <property type="match status" value="1"/>
</dbReference>
<keyword evidence="4 7" id="KW-0067">ATP-binding</keyword>
<dbReference type="SMART" id="SM00487">
    <property type="entry name" value="DEXDc"/>
    <property type="match status" value="1"/>
</dbReference>